<evidence type="ECO:0000256" key="6">
    <source>
        <dbReference type="SAM" id="Phobius"/>
    </source>
</evidence>
<dbReference type="InterPro" id="IPR019153">
    <property type="entry name" value="DDRGK_dom-contain"/>
</dbReference>
<dbReference type="Gramene" id="RZC80473">
    <property type="protein sequence ID" value="RZC80473"/>
    <property type="gene ID" value="C5167_043050"/>
</dbReference>
<organism evidence="7 8">
    <name type="scientific">Papaver somniferum</name>
    <name type="common">Opium poppy</name>
    <dbReference type="NCBI Taxonomy" id="3469"/>
    <lineage>
        <taxon>Eukaryota</taxon>
        <taxon>Viridiplantae</taxon>
        <taxon>Streptophyta</taxon>
        <taxon>Embryophyta</taxon>
        <taxon>Tracheophyta</taxon>
        <taxon>Spermatophyta</taxon>
        <taxon>Magnoliopsida</taxon>
        <taxon>Ranunculales</taxon>
        <taxon>Papaveraceae</taxon>
        <taxon>Papaveroideae</taxon>
        <taxon>Papaver</taxon>
    </lineage>
</organism>
<evidence type="ECO:0000256" key="1">
    <source>
        <dbReference type="ARBA" id="ARBA00004167"/>
    </source>
</evidence>
<keyword evidence="2 6" id="KW-0812">Transmembrane</keyword>
<evidence type="ECO:0008006" key="9">
    <source>
        <dbReference type="Google" id="ProtNLM"/>
    </source>
</evidence>
<feature type="transmembrane region" description="Helical" evidence="6">
    <location>
        <begin position="6"/>
        <end position="23"/>
    </location>
</feature>
<dbReference type="AlphaFoldDB" id="A0A4Y7L4J9"/>
<sequence>MDELLVAILSVVFLSSLIPLFLWKRRQSDDGQQHQHEEEDQVPQREFAVRQPGPRRMRRRPAAGASTSSATSATAEENIDGSDEDVDEGVRALKKKDKKRQEREAQRQADEAARESRNTKQDRYAEMRRKKDEEREEQERLLEEEAKARKAKEEEAAALEFENWKDAFSVDAEGTTESEVQDGSQGLLFDFVEYIKKHKCVQLEDLAAEFKLRTQKGTYEVRPVHTVLKNAHMRCDLCILLLTGSINGQSNKISRVADRSGYCNESLLDLNDWFLDCINRIASLESMGRLSGVMDDRGKYIYIAEEEMRAVADYIRRQGRVSISHLASKSNQFIDLEPKAQFVEEELHNAEGITVA</sequence>
<reference evidence="7 8" key="1">
    <citation type="journal article" date="2018" name="Science">
        <title>The opium poppy genome and morphinan production.</title>
        <authorList>
            <person name="Guo L."/>
            <person name="Winzer T."/>
            <person name="Yang X."/>
            <person name="Li Y."/>
            <person name="Ning Z."/>
            <person name="He Z."/>
            <person name="Teodor R."/>
            <person name="Lu Y."/>
            <person name="Bowser T.A."/>
            <person name="Graham I.A."/>
            <person name="Ye K."/>
        </authorList>
    </citation>
    <scope>NUCLEOTIDE SEQUENCE [LARGE SCALE GENOMIC DNA]</scope>
    <source>
        <strain evidence="8">cv. HN1</strain>
        <tissue evidence="7">Leaves</tissue>
    </source>
</reference>
<accession>A0A4Y7L4J9</accession>
<gene>
    <name evidence="7" type="ORF">C5167_043050</name>
</gene>
<evidence type="ECO:0000313" key="7">
    <source>
        <dbReference type="EMBL" id="RZC80473.1"/>
    </source>
</evidence>
<keyword evidence="3 6" id="KW-1133">Transmembrane helix</keyword>
<dbReference type="OMA" id="EFTRECN"/>
<keyword evidence="4 6" id="KW-0472">Membrane</keyword>
<comment type="subcellular location">
    <subcellularLocation>
        <location evidence="1">Membrane</location>
        <topology evidence="1">Single-pass membrane protein</topology>
    </subcellularLocation>
</comment>
<dbReference type="PANTHER" id="PTHR48176">
    <property type="entry name" value="DDRGK DOMAIN-CONTAINING PROTEIN 1"/>
    <property type="match status" value="1"/>
</dbReference>
<protein>
    <recommendedName>
        <fullName evidence="9">DDRGK domain-containing protein 1</fullName>
    </recommendedName>
</protein>
<dbReference type="GO" id="GO:0044389">
    <property type="term" value="F:ubiquitin-like protein ligase binding"/>
    <property type="evidence" value="ECO:0007669"/>
    <property type="project" value="TreeGrafter"/>
</dbReference>
<evidence type="ECO:0000256" key="2">
    <source>
        <dbReference type="ARBA" id="ARBA00022692"/>
    </source>
</evidence>
<dbReference type="Proteomes" id="UP000316621">
    <property type="component" value="Chromosome 10"/>
</dbReference>
<feature type="compositionally biased region" description="Acidic residues" evidence="5">
    <location>
        <begin position="77"/>
        <end position="87"/>
    </location>
</feature>
<dbReference type="SMART" id="SM01128">
    <property type="entry name" value="DDRGK"/>
    <property type="match status" value="1"/>
</dbReference>
<dbReference type="STRING" id="3469.A0A4Y7L4J9"/>
<dbReference type="EMBL" id="CM010724">
    <property type="protein sequence ID" value="RZC80473.1"/>
    <property type="molecule type" value="Genomic_DNA"/>
</dbReference>
<dbReference type="InterPro" id="IPR036390">
    <property type="entry name" value="WH_DNA-bd_sf"/>
</dbReference>
<name>A0A4Y7L4J9_PAPSO</name>
<proteinExistence type="predicted"/>
<feature type="region of interest" description="Disordered" evidence="5">
    <location>
        <begin position="32"/>
        <end position="146"/>
    </location>
</feature>
<dbReference type="GO" id="GO:0016020">
    <property type="term" value="C:membrane"/>
    <property type="evidence" value="ECO:0007669"/>
    <property type="project" value="UniProtKB-SubCell"/>
</dbReference>
<evidence type="ECO:0000256" key="3">
    <source>
        <dbReference type="ARBA" id="ARBA00022989"/>
    </source>
</evidence>
<dbReference type="PANTHER" id="PTHR48176:SF1">
    <property type="entry name" value="DDRGK DOMAIN-CONTAINING PROTEIN 1"/>
    <property type="match status" value="1"/>
</dbReference>
<feature type="compositionally biased region" description="Low complexity" evidence="5">
    <location>
        <begin position="62"/>
        <end position="75"/>
    </location>
</feature>
<dbReference type="InterPro" id="IPR050899">
    <property type="entry name" value="DDRGK_domain-containing"/>
</dbReference>
<keyword evidence="8" id="KW-1185">Reference proteome</keyword>
<evidence type="ECO:0000313" key="8">
    <source>
        <dbReference type="Proteomes" id="UP000316621"/>
    </source>
</evidence>
<dbReference type="Pfam" id="PF09756">
    <property type="entry name" value="DDRGK"/>
    <property type="match status" value="2"/>
</dbReference>
<feature type="compositionally biased region" description="Basic and acidic residues" evidence="5">
    <location>
        <begin position="99"/>
        <end position="146"/>
    </location>
</feature>
<dbReference type="InterPro" id="IPR036388">
    <property type="entry name" value="WH-like_DNA-bd_sf"/>
</dbReference>
<dbReference type="SUPFAM" id="SSF46785">
    <property type="entry name" value="Winged helix' DNA-binding domain"/>
    <property type="match status" value="2"/>
</dbReference>
<evidence type="ECO:0000256" key="4">
    <source>
        <dbReference type="ARBA" id="ARBA00023136"/>
    </source>
</evidence>
<dbReference type="Gene3D" id="1.10.10.10">
    <property type="entry name" value="Winged helix-like DNA-binding domain superfamily/Winged helix DNA-binding domain"/>
    <property type="match status" value="2"/>
</dbReference>
<evidence type="ECO:0000256" key="5">
    <source>
        <dbReference type="SAM" id="MobiDB-lite"/>
    </source>
</evidence>